<dbReference type="RefSeq" id="WP_040200731.1">
    <property type="nucleotide sequence ID" value="NZ_CP010311.1"/>
</dbReference>
<keyword evidence="2" id="KW-1185">Reference proteome</keyword>
<evidence type="ECO:0000313" key="2">
    <source>
        <dbReference type="Proteomes" id="UP000035036"/>
    </source>
</evidence>
<dbReference type="HOGENOM" id="CLU_1803419_0_0_7"/>
<dbReference type="KEGG" id="gsb:GSUB_10575"/>
<dbReference type="AlphaFoldDB" id="A0A0B5FQH9"/>
<dbReference type="Proteomes" id="UP000035036">
    <property type="component" value="Chromosome"/>
</dbReference>
<organism evidence="1 2">
    <name type="scientific">Geoalkalibacter subterraneus</name>
    <dbReference type="NCBI Taxonomy" id="483547"/>
    <lineage>
        <taxon>Bacteria</taxon>
        <taxon>Pseudomonadati</taxon>
        <taxon>Thermodesulfobacteriota</taxon>
        <taxon>Desulfuromonadia</taxon>
        <taxon>Desulfuromonadales</taxon>
        <taxon>Geoalkalibacteraceae</taxon>
        <taxon>Geoalkalibacter</taxon>
    </lineage>
</organism>
<dbReference type="OrthoDB" id="5387744at2"/>
<reference evidence="1 2" key="1">
    <citation type="journal article" date="2015" name="Genome Announc.">
        <title>Genomes of Geoalkalibacter ferrihydriticus Z-0531T and Geoalkalibacter subterraneus Red1T, Two Haloalkaliphilic Metal-Reducing Deltaproteobacteria.</title>
        <authorList>
            <person name="Badalamenti J.P."/>
            <person name="Krajmalnik-Brown R."/>
            <person name="Torres C.I."/>
            <person name="Bond D.R."/>
        </authorList>
    </citation>
    <scope>NUCLEOTIDE SEQUENCE [LARGE SCALE GENOMIC DNA]</scope>
    <source>
        <strain evidence="1 2">Red1</strain>
    </source>
</reference>
<dbReference type="STRING" id="483547.GSUB_10575"/>
<protein>
    <submittedName>
        <fullName evidence="1">Uncharacterized protein</fullName>
    </submittedName>
</protein>
<sequence length="143" mass="15631">MIALDLEQAASSALYLDIHHVDFKDDGALRVCALLGDGWYEGEVMIEVGDQVNVTLADLYLDETAIRPLLQRIGRDALEQAVGEAVSRMKFAVDGGMRGRRPSAPRIVAYHLGGRTHTLSRIPVGVGPRKPRIPRRGCSQKAV</sequence>
<evidence type="ECO:0000313" key="1">
    <source>
        <dbReference type="EMBL" id="AJF06909.1"/>
    </source>
</evidence>
<proteinExistence type="predicted"/>
<accession>A0A0B5FQH9</accession>
<name>A0A0B5FQH9_9BACT</name>
<gene>
    <name evidence="1" type="ORF">GSUB_10575</name>
</gene>
<dbReference type="EMBL" id="CP010311">
    <property type="protein sequence ID" value="AJF06909.1"/>
    <property type="molecule type" value="Genomic_DNA"/>
</dbReference>